<protein>
    <submittedName>
        <fullName evidence="2">Uncharacterized protein</fullName>
    </submittedName>
</protein>
<dbReference type="OMA" id="FKFFGKA"/>
<evidence type="ECO:0000313" key="2">
    <source>
        <dbReference type="EMBL" id="CAD8190942.1"/>
    </source>
</evidence>
<feature type="region of interest" description="Disordered" evidence="1">
    <location>
        <begin position="122"/>
        <end position="157"/>
    </location>
</feature>
<dbReference type="OrthoDB" id="301817at2759"/>
<gene>
    <name evidence="2" type="ORF">POCTA_138.1.T0980176</name>
</gene>
<organism evidence="2 3">
    <name type="scientific">Paramecium octaurelia</name>
    <dbReference type="NCBI Taxonomy" id="43137"/>
    <lineage>
        <taxon>Eukaryota</taxon>
        <taxon>Sar</taxon>
        <taxon>Alveolata</taxon>
        <taxon>Ciliophora</taxon>
        <taxon>Intramacronucleata</taxon>
        <taxon>Oligohymenophorea</taxon>
        <taxon>Peniculida</taxon>
        <taxon>Parameciidae</taxon>
        <taxon>Paramecium</taxon>
    </lineage>
</organism>
<dbReference type="AlphaFoldDB" id="A0A8S1WP11"/>
<accession>A0A8S1WP11</accession>
<comment type="caution">
    <text evidence="2">The sequence shown here is derived from an EMBL/GenBank/DDBJ whole genome shotgun (WGS) entry which is preliminary data.</text>
</comment>
<proteinExistence type="predicted"/>
<dbReference type="EMBL" id="CAJJDP010000097">
    <property type="protein sequence ID" value="CAD8190942.1"/>
    <property type="molecule type" value="Genomic_DNA"/>
</dbReference>
<keyword evidence="3" id="KW-1185">Reference proteome</keyword>
<feature type="compositionally biased region" description="Low complexity" evidence="1">
    <location>
        <begin position="130"/>
        <end position="142"/>
    </location>
</feature>
<dbReference type="Proteomes" id="UP000683925">
    <property type="component" value="Unassembled WGS sequence"/>
</dbReference>
<sequence>MNHEAESAPLIQEEFPVQQSQITVQEQPKIVSINKLFLQNTAQAFSPGTMISKQLYIFTRTLKKSIEQYRNNESIQFLKNVSTSLEEFDGVSYSNEALNQDQSLTAKGFKFFGKAISKIRNKFRGEESQQEPQGNQQQNRNESLIPEQSQRIDEEHV</sequence>
<name>A0A8S1WP11_PAROT</name>
<reference evidence="2" key="1">
    <citation type="submission" date="2021-01" db="EMBL/GenBank/DDBJ databases">
        <authorList>
            <consortium name="Genoscope - CEA"/>
            <person name="William W."/>
        </authorList>
    </citation>
    <scope>NUCLEOTIDE SEQUENCE</scope>
</reference>
<evidence type="ECO:0000313" key="3">
    <source>
        <dbReference type="Proteomes" id="UP000683925"/>
    </source>
</evidence>
<evidence type="ECO:0000256" key="1">
    <source>
        <dbReference type="SAM" id="MobiDB-lite"/>
    </source>
</evidence>